<comment type="similarity">
    <text evidence="8">Belongs to the FGAMS family.</text>
</comment>
<keyword evidence="5 8" id="KW-0658">Purine biosynthesis</keyword>
<feature type="binding site" evidence="8">
    <location>
        <position position="101"/>
    </location>
    <ligand>
        <name>substrate</name>
    </ligand>
</feature>
<organism evidence="12 13">
    <name type="scientific">Methanobrevibacter millerae</name>
    <dbReference type="NCBI Taxonomy" id="230361"/>
    <lineage>
        <taxon>Archaea</taxon>
        <taxon>Methanobacteriati</taxon>
        <taxon>Methanobacteriota</taxon>
        <taxon>Methanomada group</taxon>
        <taxon>Methanobacteria</taxon>
        <taxon>Methanobacteriales</taxon>
        <taxon>Methanobacteriaceae</taxon>
        <taxon>Methanobrevibacter</taxon>
    </lineage>
</organism>
<keyword evidence="2 8" id="KW-0436">Ligase</keyword>
<dbReference type="PIRSF" id="PIRSF001587">
    <property type="entry name" value="FGAM_synthase_II"/>
    <property type="match status" value="1"/>
</dbReference>
<dbReference type="Proteomes" id="UP000323439">
    <property type="component" value="Unassembled WGS sequence"/>
</dbReference>
<dbReference type="GO" id="GO:0006189">
    <property type="term" value="P:'de novo' IMP biosynthetic process"/>
    <property type="evidence" value="ECO:0007669"/>
    <property type="project" value="UniProtKB-UniRule"/>
</dbReference>
<comment type="subcellular location">
    <subcellularLocation>
        <location evidence="8">Cytoplasm</location>
    </subcellularLocation>
</comment>
<feature type="binding site" evidence="8">
    <location>
        <position position="514"/>
    </location>
    <ligand>
        <name>substrate</name>
    </ligand>
</feature>
<evidence type="ECO:0000259" key="9">
    <source>
        <dbReference type="Pfam" id="PF00586"/>
    </source>
</evidence>
<dbReference type="CDD" id="cd02203">
    <property type="entry name" value="PurL_repeat1"/>
    <property type="match status" value="1"/>
</dbReference>
<dbReference type="OrthoDB" id="8251at2157"/>
<feature type="binding site" evidence="8">
    <location>
        <position position="474"/>
    </location>
    <ligand>
        <name>ATP</name>
        <dbReference type="ChEBI" id="CHEBI:30616"/>
    </ligand>
</feature>
<dbReference type="EMBL" id="FMXB01000007">
    <property type="protein sequence ID" value="SDA52033.1"/>
    <property type="molecule type" value="Genomic_DNA"/>
</dbReference>
<dbReference type="InterPro" id="IPR016188">
    <property type="entry name" value="PurM-like_N"/>
</dbReference>
<evidence type="ECO:0000256" key="5">
    <source>
        <dbReference type="ARBA" id="ARBA00022755"/>
    </source>
</evidence>
<dbReference type="GO" id="GO:0004642">
    <property type="term" value="F:phosphoribosylformylglycinamidine synthase activity"/>
    <property type="evidence" value="ECO:0007669"/>
    <property type="project" value="UniProtKB-UniRule"/>
</dbReference>
<comment type="function">
    <text evidence="8">Part of the phosphoribosylformylglycinamidine synthase complex involved in the purines biosynthetic pathway. Catalyzes the ATP-dependent conversion of formylglycinamide ribonucleotide (FGAR) and glutamine to yield formylglycinamidine ribonucleotide (FGAM) and glutamate. The FGAM synthase complex is composed of three subunits. PurQ produces an ammonia molecule by converting glutamine to glutamate. PurL transfers the ammonia molecule to FGAR to form FGAM in an ATP-dependent manner. PurS interacts with PurQ and PurL and is thought to assist in the transfer of the ammonia molecule from PurQ to PurL.</text>
</comment>
<evidence type="ECO:0000256" key="3">
    <source>
        <dbReference type="ARBA" id="ARBA00022723"/>
    </source>
</evidence>
<evidence type="ECO:0000256" key="7">
    <source>
        <dbReference type="ARBA" id="ARBA00022842"/>
    </source>
</evidence>
<evidence type="ECO:0000256" key="6">
    <source>
        <dbReference type="ARBA" id="ARBA00022840"/>
    </source>
</evidence>
<feature type="binding site" evidence="8">
    <location>
        <begin position="298"/>
        <end position="300"/>
    </location>
    <ligand>
        <name>substrate</name>
    </ligand>
</feature>
<dbReference type="Pfam" id="PF00586">
    <property type="entry name" value="AIRS"/>
    <property type="match status" value="2"/>
</dbReference>
<dbReference type="InterPro" id="IPR041609">
    <property type="entry name" value="PurL_linker"/>
</dbReference>
<feature type="binding site" evidence="8">
    <location>
        <begin position="79"/>
        <end position="82"/>
    </location>
    <ligand>
        <name>substrate</name>
    </ligand>
</feature>
<evidence type="ECO:0000259" key="11">
    <source>
        <dbReference type="Pfam" id="PF18072"/>
    </source>
</evidence>
<feature type="binding site" evidence="8">
    <location>
        <position position="78"/>
    </location>
    <ligand>
        <name>Mg(2+)</name>
        <dbReference type="ChEBI" id="CHEBI:18420"/>
        <label>1</label>
    </ligand>
</feature>
<dbReference type="InterPro" id="IPR010074">
    <property type="entry name" value="PRibForGlyAmidine_synth_PurL"/>
</dbReference>
<dbReference type="Pfam" id="PF18072">
    <property type="entry name" value="FGAR-AT_linker"/>
    <property type="match status" value="1"/>
</dbReference>
<comment type="pathway">
    <text evidence="8">Purine metabolism; IMP biosynthesis via de novo pathway; 5-amino-1-(5-phospho-D-ribosyl)imidazole from N(2)-formyl-N(1)-(5-phospho-D-ribosyl)glycinamide: step 1/2.</text>
</comment>
<keyword evidence="13" id="KW-1185">Reference proteome</keyword>
<keyword evidence="3 8" id="KW-0479">Metal-binding</keyword>
<feature type="domain" description="Phosphoribosylformylglycinamidine synthase linker" evidence="11">
    <location>
        <begin position="1"/>
        <end position="38"/>
    </location>
</feature>
<feature type="binding site" evidence="8">
    <location>
        <position position="102"/>
    </location>
    <ligand>
        <name>Mg(2+)</name>
        <dbReference type="ChEBI" id="CHEBI:18420"/>
        <label>2</label>
    </ligand>
</feature>
<keyword evidence="1 8" id="KW-0963">Cytoplasm</keyword>
<gene>
    <name evidence="8" type="primary">purL</name>
    <name evidence="12" type="ORF">SAMN02910315_01074</name>
</gene>
<protein>
    <recommendedName>
        <fullName evidence="8">Phosphoribosylformylglycinamidine synthase subunit PurL</fullName>
        <shortName evidence="8">FGAM synthase</shortName>
        <ecNumber evidence="8">6.3.5.3</ecNumber>
    </recommendedName>
    <alternativeName>
        <fullName evidence="8">Formylglycinamide ribonucleotide amidotransferase subunit II</fullName>
        <shortName evidence="8">FGAR amidotransferase II</shortName>
        <shortName evidence="8">FGAR-AT II</shortName>
    </alternativeName>
    <alternativeName>
        <fullName evidence="8">Glutamine amidotransferase PurL</fullName>
    </alternativeName>
    <alternativeName>
        <fullName evidence="8">Phosphoribosylformylglycinamidine synthase subunit II</fullName>
    </alternativeName>
</protein>
<dbReference type="NCBIfam" id="TIGR01736">
    <property type="entry name" value="FGAM_synth_II"/>
    <property type="match status" value="1"/>
</dbReference>
<feature type="binding site" evidence="8">
    <location>
        <position position="511"/>
    </location>
    <ligand>
        <name>ATP</name>
        <dbReference type="ChEBI" id="CHEBI:30616"/>
    </ligand>
</feature>
<keyword evidence="4 8" id="KW-0547">Nucleotide-binding</keyword>
<dbReference type="GO" id="GO:0005524">
    <property type="term" value="F:ATP binding"/>
    <property type="evidence" value="ECO:0007669"/>
    <property type="project" value="UniProtKB-UniRule"/>
</dbReference>
<feature type="domain" description="PurM-like N-terminal" evidence="9">
    <location>
        <begin position="418"/>
        <end position="535"/>
    </location>
</feature>
<dbReference type="InterPro" id="IPR036676">
    <property type="entry name" value="PurM-like_C_sf"/>
</dbReference>
<feature type="binding site" evidence="8">
    <location>
        <position position="226"/>
    </location>
    <ligand>
        <name>substrate</name>
    </ligand>
</feature>
<dbReference type="NCBIfam" id="NF002290">
    <property type="entry name" value="PRK01213.1"/>
    <property type="match status" value="1"/>
</dbReference>
<feature type="binding site" evidence="8">
    <location>
        <position position="512"/>
    </location>
    <ligand>
        <name>Mg(2+)</name>
        <dbReference type="ChEBI" id="CHEBI:18420"/>
        <label>1</label>
    </ligand>
</feature>
<dbReference type="Gene3D" id="3.30.1330.10">
    <property type="entry name" value="PurM-like, N-terminal domain"/>
    <property type="match status" value="2"/>
</dbReference>
<dbReference type="PANTHER" id="PTHR43555:SF1">
    <property type="entry name" value="PHOSPHORIBOSYLFORMYLGLYCINAMIDINE SYNTHASE SUBUNIT PURL"/>
    <property type="match status" value="1"/>
</dbReference>
<dbReference type="FunFam" id="3.30.1330.10:FF:000004">
    <property type="entry name" value="Phosphoribosylformylglycinamidine synthase subunit PurL"/>
    <property type="match status" value="1"/>
</dbReference>
<dbReference type="HAMAP" id="MF_00420">
    <property type="entry name" value="PurL_2"/>
    <property type="match status" value="1"/>
</dbReference>
<dbReference type="STRING" id="230361.sm9_2244"/>
<comment type="catalytic activity">
    <reaction evidence="8">
        <text>N(2)-formyl-N(1)-(5-phospho-beta-D-ribosyl)glycinamide + L-glutamine + ATP + H2O = 2-formamido-N(1)-(5-O-phospho-beta-D-ribosyl)acetamidine + L-glutamate + ADP + phosphate + H(+)</text>
        <dbReference type="Rhea" id="RHEA:17129"/>
        <dbReference type="ChEBI" id="CHEBI:15377"/>
        <dbReference type="ChEBI" id="CHEBI:15378"/>
        <dbReference type="ChEBI" id="CHEBI:29985"/>
        <dbReference type="ChEBI" id="CHEBI:30616"/>
        <dbReference type="ChEBI" id="CHEBI:43474"/>
        <dbReference type="ChEBI" id="CHEBI:58359"/>
        <dbReference type="ChEBI" id="CHEBI:147286"/>
        <dbReference type="ChEBI" id="CHEBI:147287"/>
        <dbReference type="ChEBI" id="CHEBI:456216"/>
        <dbReference type="EC" id="6.3.5.3"/>
    </reaction>
</comment>
<dbReference type="PANTHER" id="PTHR43555">
    <property type="entry name" value="PHOSPHORIBOSYLFORMYLGLYCINAMIDINE SYNTHASE SUBUNIT PURL"/>
    <property type="match status" value="1"/>
</dbReference>
<feature type="domain" description="PurM-like C-terminal" evidence="10">
    <location>
        <begin position="549"/>
        <end position="685"/>
    </location>
</feature>
<keyword evidence="7 8" id="KW-0460">Magnesium</keyword>
<keyword evidence="6 8" id="KW-0067">ATP-binding</keyword>
<feature type="domain" description="PurM-like N-terminal" evidence="9">
    <location>
        <begin position="59"/>
        <end position="174"/>
    </location>
</feature>
<proteinExistence type="inferred from homology"/>
<evidence type="ECO:0000256" key="1">
    <source>
        <dbReference type="ARBA" id="ARBA00022490"/>
    </source>
</evidence>
<dbReference type="SUPFAM" id="SSF55326">
    <property type="entry name" value="PurM N-terminal domain-like"/>
    <property type="match status" value="2"/>
</dbReference>
<dbReference type="GO" id="GO:0005737">
    <property type="term" value="C:cytoplasm"/>
    <property type="evidence" value="ECO:0007669"/>
    <property type="project" value="UniProtKB-SubCell"/>
</dbReference>
<dbReference type="Pfam" id="PF02769">
    <property type="entry name" value="AIRS_C"/>
    <property type="match status" value="2"/>
</dbReference>
<accession>A0A1G5W1R4</accession>
<evidence type="ECO:0000259" key="10">
    <source>
        <dbReference type="Pfam" id="PF02769"/>
    </source>
</evidence>
<feature type="active site" evidence="8">
    <location>
        <position position="34"/>
    </location>
</feature>
<evidence type="ECO:0000313" key="13">
    <source>
        <dbReference type="Proteomes" id="UP000323439"/>
    </source>
</evidence>
<dbReference type="Gene3D" id="3.90.650.10">
    <property type="entry name" value="PurM-like C-terminal domain"/>
    <property type="match status" value="2"/>
</dbReference>
<name>A0A1G5W1R4_9EURY</name>
<evidence type="ECO:0000313" key="12">
    <source>
        <dbReference type="EMBL" id="SDA52033.1"/>
    </source>
</evidence>
<dbReference type="RefSeq" id="WP_149731649.1">
    <property type="nucleotide sequence ID" value="NZ_FMXB01000007.1"/>
</dbReference>
<dbReference type="GO" id="GO:0000287">
    <property type="term" value="F:magnesium ion binding"/>
    <property type="evidence" value="ECO:0007669"/>
    <property type="project" value="UniProtKB-UniRule"/>
</dbReference>
<dbReference type="EC" id="6.3.5.3" evidence="8"/>
<dbReference type="CDD" id="cd02204">
    <property type="entry name" value="PurL_repeat2"/>
    <property type="match status" value="1"/>
</dbReference>
<feature type="domain" description="PurM-like C-terminal" evidence="10">
    <location>
        <begin position="188"/>
        <end position="339"/>
    </location>
</feature>
<feature type="active site" description="Proton acceptor" evidence="8">
    <location>
        <position position="80"/>
    </location>
</feature>
<dbReference type="UniPathway" id="UPA00074">
    <property type="reaction ID" value="UER00128"/>
</dbReference>
<feature type="binding site" evidence="8">
    <location>
        <position position="37"/>
    </location>
    <ligand>
        <name>ATP</name>
        <dbReference type="ChEBI" id="CHEBI:30616"/>
    </ligand>
</feature>
<evidence type="ECO:0000256" key="8">
    <source>
        <dbReference type="HAMAP-Rule" id="MF_00420"/>
    </source>
</evidence>
<reference evidence="12 13" key="1">
    <citation type="submission" date="2016-10" db="EMBL/GenBank/DDBJ databases">
        <authorList>
            <person name="Varghese N."/>
            <person name="Submissions S."/>
        </authorList>
    </citation>
    <scope>NUCLEOTIDE SEQUENCE [LARGE SCALE GENOMIC DNA]</scope>
    <source>
        <strain evidence="12 13">DSM 16643</strain>
    </source>
</reference>
<feature type="binding site" evidence="8">
    <location>
        <position position="254"/>
    </location>
    <ligand>
        <name>Mg(2+)</name>
        <dbReference type="ChEBI" id="CHEBI:18420"/>
        <label>2</label>
    </ligand>
</feature>
<dbReference type="AlphaFoldDB" id="A0A1G5W1R4"/>
<dbReference type="InterPro" id="IPR036921">
    <property type="entry name" value="PurM-like_N_sf"/>
</dbReference>
<comment type="caution">
    <text evidence="8">Lacks conserved residue(s) required for the propagation of feature annotation.</text>
</comment>
<dbReference type="SUPFAM" id="SSF56042">
    <property type="entry name" value="PurM C-terminal domain-like"/>
    <property type="match status" value="2"/>
</dbReference>
<evidence type="ECO:0000256" key="2">
    <source>
        <dbReference type="ARBA" id="ARBA00022598"/>
    </source>
</evidence>
<evidence type="ECO:0000256" key="4">
    <source>
        <dbReference type="ARBA" id="ARBA00022741"/>
    </source>
</evidence>
<comment type="subunit">
    <text evidence="8">Monomer. Part of the FGAM synthase complex composed of 1 PurL, 1 PurQ and 2 PurS subunits.</text>
</comment>
<dbReference type="InterPro" id="IPR010918">
    <property type="entry name" value="PurM-like_C_dom"/>
</dbReference>
<sequence>MTLADSEIEYIEGILGRKMNELEEGMLDVMFSEHCSYKSSRPFLRAFPTEGENIILGPGDDAGLVSVTDKYALAVGMESHNHPSAIEPYGGAGTGIGGILRDIISMGAMPIALLDSLRFGPMEDEKSRYLFEHVVKGISDYGNRVGVPTVAGEIEFDESFRTNPLVNVMCVGLVEKENIVRAQAPNFGDVFLLMGGTTGRDGIHGVTFASEELTSDSETEDRPAVQVADPFTKKRVLEASLEILEKINVSGVKDLGGGGLTCCISELVDASNNAAFVDLQAIPLRETGMTPYEIMLSESQERMVFVINPDDVELAQQICDKHEIVSSVIGEVREGNNMIISDNGEEIANLPTILLADPPSIDRPLEEIPEDLEPVVVNHPPIKESLPKLLSSPNIASKSWVYRQYDHEVQIRTVVKPGDDAAVLRIDDNTAIALTTDSNTIHTKLSPFDGAAGCVAEAIRNVVSMGATPYAVVDCLNFGNPEKPDILWQFKTAIEGMSLVAEKFDAPVISGNVSFYNETEGIKINPTPAVGVIGVENIENIRTMDFKNEGDKIILIGKTYDELTGSEYHRTIHNLEKGIAPRIRIDDEVANAKTVLNLLDDDKDKDITAIHDVSAGGLAVALSEMAMSSDLGCEVELTSDELDENQLLYSESHGRYLVTVKNDKLDEILSKMDVPVTVIGEVKGDVLKINDNEFTIDELRNSYTGVIEKYMA</sequence>